<dbReference type="Gene3D" id="1.10.3210.10">
    <property type="entry name" value="Hypothetical protein af1432"/>
    <property type="match status" value="1"/>
</dbReference>
<dbReference type="PROSITE" id="PS51831">
    <property type="entry name" value="HD"/>
    <property type="match status" value="1"/>
</dbReference>
<feature type="domain" description="HD" evidence="1">
    <location>
        <begin position="24"/>
        <end position="126"/>
    </location>
</feature>
<protein>
    <recommendedName>
        <fullName evidence="1">HD domain-containing protein</fullName>
    </recommendedName>
</protein>
<dbReference type="PANTHER" id="PTHR33594:SF1">
    <property type="entry name" value="HD_PDEASE DOMAIN-CONTAINING PROTEIN"/>
    <property type="match status" value="1"/>
</dbReference>
<evidence type="ECO:0000313" key="2">
    <source>
        <dbReference type="EMBL" id="OGM21075.1"/>
    </source>
</evidence>
<accession>A0A1F7Y3F7</accession>
<dbReference type="CDD" id="cd00077">
    <property type="entry name" value="HDc"/>
    <property type="match status" value="1"/>
</dbReference>
<dbReference type="Proteomes" id="UP000178419">
    <property type="component" value="Unassembled WGS sequence"/>
</dbReference>
<dbReference type="PANTHER" id="PTHR33594">
    <property type="entry name" value="SUPERFAMILY HYDROLASE, PUTATIVE (AFU_ORTHOLOGUE AFUA_1G03035)-RELATED"/>
    <property type="match status" value="1"/>
</dbReference>
<evidence type="ECO:0000313" key="3">
    <source>
        <dbReference type="Proteomes" id="UP000178419"/>
    </source>
</evidence>
<dbReference type="SUPFAM" id="SSF109604">
    <property type="entry name" value="HD-domain/PDEase-like"/>
    <property type="match status" value="1"/>
</dbReference>
<proteinExistence type="predicted"/>
<dbReference type="InterPro" id="IPR003607">
    <property type="entry name" value="HD/PDEase_dom"/>
</dbReference>
<dbReference type="AlphaFoldDB" id="A0A1F7Y3F7"/>
<dbReference type="SMART" id="SM00471">
    <property type="entry name" value="HDc"/>
    <property type="match status" value="1"/>
</dbReference>
<sequence>MDNEKKQSLLGMAEKYFQESPSHDRVHVMRTIEFARSLHKIYGGDFDLIEVAAIVHDIGRSNPGLHEIDSLRESVRLAEPILRETGLTDDQISRVNQIVLEHDQPHVTPSTVEGKILKDADWLDGFGARGILRTIVWAIESGQGVDGAIYRLKVKMPKRMEALTFPESREFALREYEFVKEFLKRLEGGDDNGEM</sequence>
<dbReference type="Pfam" id="PF01966">
    <property type="entry name" value="HD"/>
    <property type="match status" value="1"/>
</dbReference>
<reference evidence="2 3" key="1">
    <citation type="journal article" date="2016" name="Nat. Commun.">
        <title>Thousands of microbial genomes shed light on interconnected biogeochemical processes in an aquifer system.</title>
        <authorList>
            <person name="Anantharaman K."/>
            <person name="Brown C.T."/>
            <person name="Hug L.A."/>
            <person name="Sharon I."/>
            <person name="Castelle C.J."/>
            <person name="Probst A.J."/>
            <person name="Thomas B.C."/>
            <person name="Singh A."/>
            <person name="Wilkins M.J."/>
            <person name="Karaoz U."/>
            <person name="Brodie E.L."/>
            <person name="Williams K.H."/>
            <person name="Hubbard S.S."/>
            <person name="Banfield J.F."/>
        </authorList>
    </citation>
    <scope>NUCLEOTIDE SEQUENCE [LARGE SCALE GENOMIC DNA]</scope>
</reference>
<evidence type="ECO:0000259" key="1">
    <source>
        <dbReference type="PROSITE" id="PS51831"/>
    </source>
</evidence>
<gene>
    <name evidence="2" type="ORF">A2714_01955</name>
</gene>
<comment type="caution">
    <text evidence="2">The sequence shown here is derived from an EMBL/GenBank/DDBJ whole genome shotgun (WGS) entry which is preliminary data.</text>
</comment>
<dbReference type="InterPro" id="IPR006674">
    <property type="entry name" value="HD_domain"/>
</dbReference>
<organism evidence="2 3">
    <name type="scientific">Candidatus Woesebacteria bacterium RIFCSPHIGHO2_01_FULL_38_9</name>
    <dbReference type="NCBI Taxonomy" id="1802492"/>
    <lineage>
        <taxon>Bacteria</taxon>
        <taxon>Candidatus Woeseibacteriota</taxon>
    </lineage>
</organism>
<dbReference type="EMBL" id="MGGE01000027">
    <property type="protein sequence ID" value="OGM21075.1"/>
    <property type="molecule type" value="Genomic_DNA"/>
</dbReference>
<name>A0A1F7Y3F7_9BACT</name>